<dbReference type="InterPro" id="IPR016040">
    <property type="entry name" value="NAD(P)-bd_dom"/>
</dbReference>
<comment type="caution">
    <text evidence="11">The sequence shown here is derived from an EMBL/GenBank/DDBJ whole genome shotgun (WGS) entry which is preliminary data.</text>
</comment>
<evidence type="ECO:0000256" key="7">
    <source>
        <dbReference type="ARBA" id="ARBA00023027"/>
    </source>
</evidence>
<keyword evidence="8 9" id="KW-0413">Isomerase</keyword>
<dbReference type="PANTHER" id="PTHR43725">
    <property type="entry name" value="UDP-GLUCOSE 4-EPIMERASE"/>
    <property type="match status" value="1"/>
</dbReference>
<comment type="similarity">
    <text evidence="4 9">Belongs to the NAD(P)-dependent epimerase/dehydratase family.</text>
</comment>
<accession>A0ABW7NCA0</accession>
<feature type="domain" description="NAD(P)-binding" evidence="10">
    <location>
        <begin position="7"/>
        <end position="329"/>
    </location>
</feature>
<keyword evidence="9" id="KW-0119">Carbohydrate metabolism</keyword>
<dbReference type="Pfam" id="PF16363">
    <property type="entry name" value="GDP_Man_Dehyd"/>
    <property type="match status" value="1"/>
</dbReference>
<dbReference type="EMBL" id="JBIPKE010000019">
    <property type="protein sequence ID" value="MFH6985255.1"/>
    <property type="molecule type" value="Genomic_DNA"/>
</dbReference>
<keyword evidence="7 9" id="KW-0520">NAD</keyword>
<dbReference type="InterPro" id="IPR036291">
    <property type="entry name" value="NAD(P)-bd_dom_sf"/>
</dbReference>
<organism evidence="11 12">
    <name type="scientific">Marinoscillum luteum</name>
    <dbReference type="NCBI Taxonomy" id="861051"/>
    <lineage>
        <taxon>Bacteria</taxon>
        <taxon>Pseudomonadati</taxon>
        <taxon>Bacteroidota</taxon>
        <taxon>Cytophagia</taxon>
        <taxon>Cytophagales</taxon>
        <taxon>Reichenbachiellaceae</taxon>
        <taxon>Marinoscillum</taxon>
    </lineage>
</organism>
<dbReference type="SUPFAM" id="SSF51735">
    <property type="entry name" value="NAD(P)-binding Rossmann-fold domains"/>
    <property type="match status" value="1"/>
</dbReference>
<dbReference type="Gene3D" id="3.40.50.720">
    <property type="entry name" value="NAD(P)-binding Rossmann-like Domain"/>
    <property type="match status" value="1"/>
</dbReference>
<proteinExistence type="inferred from homology"/>
<evidence type="ECO:0000256" key="9">
    <source>
        <dbReference type="RuleBase" id="RU366046"/>
    </source>
</evidence>
<dbReference type="NCBIfam" id="TIGR01179">
    <property type="entry name" value="galE"/>
    <property type="match status" value="1"/>
</dbReference>
<dbReference type="EC" id="5.1.3.2" evidence="5 9"/>
<dbReference type="Proteomes" id="UP001610063">
    <property type="component" value="Unassembled WGS sequence"/>
</dbReference>
<comment type="pathway">
    <text evidence="3 9">Carbohydrate metabolism; galactose metabolism.</text>
</comment>
<reference evidence="11 12" key="1">
    <citation type="journal article" date="2013" name="Int. J. Syst. Evol. Microbiol.">
        <title>Marinoscillum luteum sp. nov., isolated from marine sediment.</title>
        <authorList>
            <person name="Cha I.T."/>
            <person name="Park S.J."/>
            <person name="Kim S.J."/>
            <person name="Kim J.G."/>
            <person name="Jung M.Y."/>
            <person name="Shin K.S."/>
            <person name="Kwon K.K."/>
            <person name="Yang S.H."/>
            <person name="Seo Y.S."/>
            <person name="Rhee S.K."/>
        </authorList>
    </citation>
    <scope>NUCLEOTIDE SEQUENCE [LARGE SCALE GENOMIC DNA]</scope>
    <source>
        <strain evidence="11 12">KCTC 23939</strain>
    </source>
</reference>
<dbReference type="RefSeq" id="WP_395418731.1">
    <property type="nucleotide sequence ID" value="NZ_JBIPKE010000019.1"/>
</dbReference>
<dbReference type="CDD" id="cd05247">
    <property type="entry name" value="UDP_G4E_1_SDR_e"/>
    <property type="match status" value="1"/>
</dbReference>
<comment type="cofactor">
    <cofactor evidence="2 9">
        <name>NAD(+)</name>
        <dbReference type="ChEBI" id="CHEBI:57540"/>
    </cofactor>
</comment>
<evidence type="ECO:0000256" key="2">
    <source>
        <dbReference type="ARBA" id="ARBA00001911"/>
    </source>
</evidence>
<evidence type="ECO:0000256" key="4">
    <source>
        <dbReference type="ARBA" id="ARBA00007637"/>
    </source>
</evidence>
<dbReference type="Gene3D" id="3.90.25.10">
    <property type="entry name" value="UDP-galactose 4-epimerase, domain 1"/>
    <property type="match status" value="1"/>
</dbReference>
<evidence type="ECO:0000256" key="3">
    <source>
        <dbReference type="ARBA" id="ARBA00004947"/>
    </source>
</evidence>
<name>A0ABW7NCA0_9BACT</name>
<keyword evidence="12" id="KW-1185">Reference proteome</keyword>
<evidence type="ECO:0000256" key="6">
    <source>
        <dbReference type="ARBA" id="ARBA00018569"/>
    </source>
</evidence>
<comment type="subunit">
    <text evidence="9">Homodimer.</text>
</comment>
<evidence type="ECO:0000256" key="8">
    <source>
        <dbReference type="ARBA" id="ARBA00023235"/>
    </source>
</evidence>
<dbReference type="PANTHER" id="PTHR43725:SF47">
    <property type="entry name" value="UDP-GLUCOSE 4-EPIMERASE"/>
    <property type="match status" value="1"/>
</dbReference>
<evidence type="ECO:0000256" key="5">
    <source>
        <dbReference type="ARBA" id="ARBA00013189"/>
    </source>
</evidence>
<evidence type="ECO:0000259" key="10">
    <source>
        <dbReference type="Pfam" id="PF16363"/>
    </source>
</evidence>
<evidence type="ECO:0000313" key="11">
    <source>
        <dbReference type="EMBL" id="MFH6985255.1"/>
    </source>
</evidence>
<sequence length="341" mass="37775">MVKPQILVTGGLGYIGSHSVVELHNAGYEPIIIDNLYNSTEAVLDALEEITGVRPVFRKVEMCDKEALRALFAEFPDLVGSIHFAAFLQVKESVEQPLKYYHNNLLSTTNLLELSLEFGVKNVVFSSSCTVYGNPESLPVKENESIKPAQSPYGNTKKIGEEIIKDACTAHGLQAISLRYFNPIGAHPSSLIGEVQHDVPHHLVPYITQTAAGKREYVSVLGGDYDTRDGSCIRDYIHVMDIARAHVNALSRLLRNENESSYEVYNLGSGNGSSVIEMIKAFVDATGLDVPYQISDRRPGDVEAVYADISLAQEKLGWTPQFDLKEMLKSAWDWEVKQAKN</sequence>
<dbReference type="PRINTS" id="PR01713">
    <property type="entry name" value="NUCEPIMERASE"/>
</dbReference>
<dbReference type="InterPro" id="IPR005886">
    <property type="entry name" value="UDP_G4E"/>
</dbReference>
<dbReference type="GO" id="GO:0003978">
    <property type="term" value="F:UDP-glucose 4-epimerase activity"/>
    <property type="evidence" value="ECO:0007669"/>
    <property type="project" value="UniProtKB-EC"/>
</dbReference>
<gene>
    <name evidence="11" type="primary">galE</name>
    <name evidence="11" type="ORF">ACHKAR_17515</name>
</gene>
<evidence type="ECO:0000313" key="12">
    <source>
        <dbReference type="Proteomes" id="UP001610063"/>
    </source>
</evidence>
<protein>
    <recommendedName>
        <fullName evidence="6 9">UDP-glucose 4-epimerase</fullName>
        <ecNumber evidence="5 9">5.1.3.2</ecNumber>
    </recommendedName>
</protein>
<evidence type="ECO:0000256" key="1">
    <source>
        <dbReference type="ARBA" id="ARBA00000083"/>
    </source>
</evidence>
<comment type="catalytic activity">
    <reaction evidence="1 9">
        <text>UDP-alpha-D-glucose = UDP-alpha-D-galactose</text>
        <dbReference type="Rhea" id="RHEA:22168"/>
        <dbReference type="ChEBI" id="CHEBI:58885"/>
        <dbReference type="ChEBI" id="CHEBI:66914"/>
        <dbReference type="EC" id="5.1.3.2"/>
    </reaction>
</comment>